<evidence type="ECO:0000256" key="1">
    <source>
        <dbReference type="SAM" id="MobiDB-lite"/>
    </source>
</evidence>
<accession>A0A2N5W1G9</accession>
<evidence type="ECO:0000313" key="2">
    <source>
        <dbReference type="EMBL" id="PLW56032.1"/>
    </source>
</evidence>
<organism evidence="2 3">
    <name type="scientific">Puccinia coronata f. sp. avenae</name>
    <dbReference type="NCBI Taxonomy" id="200324"/>
    <lineage>
        <taxon>Eukaryota</taxon>
        <taxon>Fungi</taxon>
        <taxon>Dikarya</taxon>
        <taxon>Basidiomycota</taxon>
        <taxon>Pucciniomycotina</taxon>
        <taxon>Pucciniomycetes</taxon>
        <taxon>Pucciniales</taxon>
        <taxon>Pucciniaceae</taxon>
        <taxon>Puccinia</taxon>
    </lineage>
</organism>
<feature type="compositionally biased region" description="Low complexity" evidence="1">
    <location>
        <begin position="46"/>
        <end position="57"/>
    </location>
</feature>
<keyword evidence="3" id="KW-1185">Reference proteome</keyword>
<proteinExistence type="predicted"/>
<dbReference type="EMBL" id="PGCJ01000025">
    <property type="protein sequence ID" value="PLW56032.1"/>
    <property type="molecule type" value="Genomic_DNA"/>
</dbReference>
<name>A0A2N5W1G9_9BASI</name>
<protein>
    <submittedName>
        <fullName evidence="2">Uncharacterized protein</fullName>
    </submittedName>
</protein>
<comment type="caution">
    <text evidence="2">The sequence shown here is derived from an EMBL/GenBank/DDBJ whole genome shotgun (WGS) entry which is preliminary data.</text>
</comment>
<reference evidence="2 3" key="1">
    <citation type="submission" date="2017-11" db="EMBL/GenBank/DDBJ databases">
        <title>De novo assembly and phasing of dikaryotic genomes from two isolates of Puccinia coronata f. sp. avenae, the causal agent of oat crown rust.</title>
        <authorList>
            <person name="Miller M.E."/>
            <person name="Zhang Y."/>
            <person name="Omidvar V."/>
            <person name="Sperschneider J."/>
            <person name="Schwessinger B."/>
            <person name="Raley C."/>
            <person name="Palmer J.M."/>
            <person name="Garnica D."/>
            <person name="Upadhyaya N."/>
            <person name="Rathjen J."/>
            <person name="Taylor J.M."/>
            <person name="Park R.F."/>
            <person name="Dodds P.N."/>
            <person name="Hirsch C.D."/>
            <person name="Kianian S.F."/>
            <person name="Figueroa M."/>
        </authorList>
    </citation>
    <scope>NUCLEOTIDE SEQUENCE [LARGE SCALE GENOMIC DNA]</scope>
    <source>
        <strain evidence="2">12NC29</strain>
    </source>
</reference>
<dbReference type="AlphaFoldDB" id="A0A2N5W1G9"/>
<gene>
    <name evidence="2" type="ORF">PCANC_03872</name>
</gene>
<evidence type="ECO:0000313" key="3">
    <source>
        <dbReference type="Proteomes" id="UP000235388"/>
    </source>
</evidence>
<feature type="region of interest" description="Disordered" evidence="1">
    <location>
        <begin position="32"/>
        <end position="72"/>
    </location>
</feature>
<sequence length="72" mass="7870">MPCATVPCAVRRGKLSHPPVLASTHARIHPVNNSTLTYSHSHSHSHSYSCSSHNRFSSGRKFCAPGASRYTH</sequence>
<dbReference type="Proteomes" id="UP000235388">
    <property type="component" value="Unassembled WGS sequence"/>
</dbReference>